<evidence type="ECO:0000313" key="2">
    <source>
        <dbReference type="Proteomes" id="UP001152599"/>
    </source>
</evidence>
<reference evidence="1" key="1">
    <citation type="submission" date="2022-07" db="EMBL/GenBank/DDBJ databases">
        <title>Description and genome-wide analysis of Profundicola chukchiensis gen. nov., sp. nov., marine bacteria isolated from bottom sediments of the Chukchi Sea.</title>
        <authorList>
            <person name="Romanenko L."/>
            <person name="Otstavnykh N."/>
            <person name="Kurilenko V."/>
            <person name="Eremeev V."/>
            <person name="Velansky P."/>
            <person name="Mikhailov V."/>
            <person name="Isaeva M."/>
        </authorList>
    </citation>
    <scope>NUCLEOTIDE SEQUENCE</scope>
    <source>
        <strain evidence="1">KMM 9713</strain>
    </source>
</reference>
<protein>
    <recommendedName>
        <fullName evidence="3">Co-chaperone DjlA N-terminal domain-containing protein</fullName>
    </recommendedName>
</protein>
<evidence type="ECO:0008006" key="3">
    <source>
        <dbReference type="Google" id="ProtNLM"/>
    </source>
</evidence>
<name>A0A9X4MXT9_9FLAO</name>
<accession>A0A9X4MXT9</accession>
<dbReference type="Proteomes" id="UP001152599">
    <property type="component" value="Unassembled WGS sequence"/>
</dbReference>
<evidence type="ECO:0000313" key="1">
    <source>
        <dbReference type="EMBL" id="MDG4946083.1"/>
    </source>
</evidence>
<dbReference type="RefSeq" id="WP_304417450.1">
    <property type="nucleotide sequence ID" value="NZ_JANAIE010000006.1"/>
</dbReference>
<organism evidence="1 2">
    <name type="scientific">Profundicola chukchiensis</name>
    <dbReference type="NCBI Taxonomy" id="2961959"/>
    <lineage>
        <taxon>Bacteria</taxon>
        <taxon>Pseudomonadati</taxon>
        <taxon>Bacteroidota</taxon>
        <taxon>Flavobacteriia</taxon>
        <taxon>Flavobacteriales</taxon>
        <taxon>Weeksellaceae</taxon>
        <taxon>Profundicola</taxon>
    </lineage>
</organism>
<dbReference type="SUPFAM" id="SSF158682">
    <property type="entry name" value="TerB-like"/>
    <property type="match status" value="1"/>
</dbReference>
<proteinExistence type="predicted"/>
<keyword evidence="2" id="KW-1185">Reference proteome</keyword>
<comment type="caution">
    <text evidence="1">The sequence shown here is derived from an EMBL/GenBank/DDBJ whole genome shotgun (WGS) entry which is preliminary data.</text>
</comment>
<dbReference type="Gene3D" id="1.10.3680.10">
    <property type="entry name" value="TerB-like"/>
    <property type="match status" value="1"/>
</dbReference>
<dbReference type="EMBL" id="JANCMU010000003">
    <property type="protein sequence ID" value="MDG4946083.1"/>
    <property type="molecule type" value="Genomic_DNA"/>
</dbReference>
<gene>
    <name evidence="1" type="ORF">NMK71_06625</name>
</gene>
<sequence>MIFTEEEKISMLKAMDELIRSDNDIHEKEVEFLEAIVEEFDWDTGFLDKLENFKKEDAIKAVKSLSPEKLEYFQTLLNELANSDKVINEQEMNFIDRVNEFISANSL</sequence>
<dbReference type="InterPro" id="IPR029024">
    <property type="entry name" value="TerB-like"/>
</dbReference>
<dbReference type="AlphaFoldDB" id="A0A9X4MXT9"/>